<comment type="caution">
    <text evidence="3">The sequence shown here is derived from an EMBL/GenBank/DDBJ whole genome shotgun (WGS) entry which is preliminary data.</text>
</comment>
<reference evidence="3 4" key="1">
    <citation type="journal article" date="2017" name="Gigascience">
        <title>Draft genome of the honey bee ectoparasitic mite, Tropilaelaps mercedesae, is shaped by the parasitic life history.</title>
        <authorList>
            <person name="Dong X."/>
            <person name="Armstrong S.D."/>
            <person name="Xia D."/>
            <person name="Makepeace B.L."/>
            <person name="Darby A.C."/>
            <person name="Kadowaki T."/>
        </authorList>
    </citation>
    <scope>NUCLEOTIDE SEQUENCE [LARGE SCALE GENOMIC DNA]</scope>
    <source>
        <strain evidence="3">Wuxi-XJTLU</strain>
    </source>
</reference>
<evidence type="ECO:0000313" key="4">
    <source>
        <dbReference type="Proteomes" id="UP000192247"/>
    </source>
</evidence>
<proteinExistence type="predicted"/>
<protein>
    <submittedName>
        <fullName evidence="3">Uncharacterized protein</fullName>
    </submittedName>
</protein>
<dbReference type="EMBL" id="MNPL01030281">
    <property type="protein sequence ID" value="OQR67014.1"/>
    <property type="molecule type" value="Genomic_DNA"/>
</dbReference>
<keyword evidence="2" id="KW-0732">Signal</keyword>
<dbReference type="Proteomes" id="UP000192247">
    <property type="component" value="Unassembled WGS sequence"/>
</dbReference>
<feature type="chain" id="PRO_5012845368" evidence="2">
    <location>
        <begin position="28"/>
        <end position="310"/>
    </location>
</feature>
<feature type="region of interest" description="Disordered" evidence="1">
    <location>
        <begin position="277"/>
        <end position="310"/>
    </location>
</feature>
<dbReference type="InParanoid" id="A0A1V9X0F6"/>
<evidence type="ECO:0000256" key="2">
    <source>
        <dbReference type="SAM" id="SignalP"/>
    </source>
</evidence>
<feature type="compositionally biased region" description="Low complexity" evidence="1">
    <location>
        <begin position="280"/>
        <end position="292"/>
    </location>
</feature>
<organism evidence="3 4">
    <name type="scientific">Tropilaelaps mercedesae</name>
    <dbReference type="NCBI Taxonomy" id="418985"/>
    <lineage>
        <taxon>Eukaryota</taxon>
        <taxon>Metazoa</taxon>
        <taxon>Ecdysozoa</taxon>
        <taxon>Arthropoda</taxon>
        <taxon>Chelicerata</taxon>
        <taxon>Arachnida</taxon>
        <taxon>Acari</taxon>
        <taxon>Parasitiformes</taxon>
        <taxon>Mesostigmata</taxon>
        <taxon>Gamasina</taxon>
        <taxon>Dermanyssoidea</taxon>
        <taxon>Laelapidae</taxon>
        <taxon>Tropilaelaps</taxon>
    </lineage>
</organism>
<gene>
    <name evidence="3" type="ORF">BIW11_13782</name>
</gene>
<evidence type="ECO:0000256" key="1">
    <source>
        <dbReference type="SAM" id="MobiDB-lite"/>
    </source>
</evidence>
<keyword evidence="4" id="KW-1185">Reference proteome</keyword>
<evidence type="ECO:0000313" key="3">
    <source>
        <dbReference type="EMBL" id="OQR67014.1"/>
    </source>
</evidence>
<sequence length="310" mass="33502">MKTLLSRPAVLFLVLVSAFVLFRGTNADIFKKKEKLALAFLAGMLLGQHGRYSGYPVPIPWPMQPSQVLPFPISASANKYGSNGGGHALPPKKVFHKIVKHYHHFGGKRKTYDNTWAFNGWSPKHIGYGGVTTKIVEPDSPISADSLSLAIEKLPSNFFAAISDFDDLTGSSGFDKLSYSPFGRSDFGDKLSLDNWRDLHASGSSPVPSFHSSFDSLDGADFSFADGHGSLGNGPDGFNKDTMAILKEVLANSNGLTKHRSSGYELDFSDLSHPPVFSKSVSTSTSTTVSSSEPAVRVGQTLRVEQQKPS</sequence>
<feature type="signal peptide" evidence="2">
    <location>
        <begin position="1"/>
        <end position="27"/>
    </location>
</feature>
<accession>A0A1V9X0F6</accession>
<dbReference type="AlphaFoldDB" id="A0A1V9X0F6"/>
<name>A0A1V9X0F6_9ACAR</name>